<proteinExistence type="predicted"/>
<feature type="compositionally biased region" description="Polar residues" evidence="1">
    <location>
        <begin position="98"/>
        <end position="111"/>
    </location>
</feature>
<reference evidence="2 3" key="1">
    <citation type="submission" date="2014-02" db="EMBL/GenBank/DDBJ databases">
        <title>The small core and large imbalanced accessory genome model reveals a collaborative survival strategy of Sorangium cellulosum strains in nature.</title>
        <authorList>
            <person name="Han K."/>
            <person name="Peng R."/>
            <person name="Blom J."/>
            <person name="Li Y.-Z."/>
        </authorList>
    </citation>
    <scope>NUCLEOTIDE SEQUENCE [LARGE SCALE GENOMIC DNA]</scope>
    <source>
        <strain evidence="2 3">So0157-25</strain>
    </source>
</reference>
<comment type="caution">
    <text evidence="2">The sequence shown here is derived from an EMBL/GenBank/DDBJ whole genome shotgun (WGS) entry which is preliminary data.</text>
</comment>
<dbReference type="Proteomes" id="UP000075420">
    <property type="component" value="Unassembled WGS sequence"/>
</dbReference>
<dbReference type="EMBL" id="JELY01001141">
    <property type="protein sequence ID" value="KYF56757.1"/>
    <property type="molecule type" value="Genomic_DNA"/>
</dbReference>
<evidence type="ECO:0000313" key="2">
    <source>
        <dbReference type="EMBL" id="KYF56757.1"/>
    </source>
</evidence>
<gene>
    <name evidence="2" type="ORF">BE08_13010</name>
</gene>
<evidence type="ECO:0000313" key="3">
    <source>
        <dbReference type="Proteomes" id="UP000075420"/>
    </source>
</evidence>
<name>A0A150PLZ7_SORCE</name>
<protein>
    <submittedName>
        <fullName evidence="2">Uncharacterized protein</fullName>
    </submittedName>
</protein>
<organism evidence="2 3">
    <name type="scientific">Sorangium cellulosum</name>
    <name type="common">Polyangium cellulosum</name>
    <dbReference type="NCBI Taxonomy" id="56"/>
    <lineage>
        <taxon>Bacteria</taxon>
        <taxon>Pseudomonadati</taxon>
        <taxon>Myxococcota</taxon>
        <taxon>Polyangia</taxon>
        <taxon>Polyangiales</taxon>
        <taxon>Polyangiaceae</taxon>
        <taxon>Sorangium</taxon>
    </lineage>
</organism>
<evidence type="ECO:0000256" key="1">
    <source>
        <dbReference type="SAM" id="MobiDB-lite"/>
    </source>
</evidence>
<dbReference type="AlphaFoldDB" id="A0A150PLZ7"/>
<feature type="region of interest" description="Disordered" evidence="1">
    <location>
        <begin position="95"/>
        <end position="118"/>
    </location>
</feature>
<accession>A0A150PLZ7</accession>
<sequence length="118" mass="13249">MMPHDREMDLQRLSHRLAQHGSGTRSAPHFAENGIVAFTAVAHTCVGNVMNKPVYLYATPDGWYARITQHGGPHWIRAAEDIYALERIALEALRRTKTPPSSAWTEESSVPRTDERPS</sequence>